<evidence type="ECO:0000313" key="2">
    <source>
        <dbReference type="Proteomes" id="UP000006178"/>
    </source>
</evidence>
<protein>
    <recommendedName>
        <fullName evidence="3">ERF family protein</fullName>
    </recommendedName>
</protein>
<organism evidence="1 2">
    <name type="scientific">Thermoanaerobacterium saccharolyticum (strain DSM 8691 / JW/SL-YS485)</name>
    <dbReference type="NCBI Taxonomy" id="1094508"/>
    <lineage>
        <taxon>Bacteria</taxon>
        <taxon>Bacillati</taxon>
        <taxon>Bacillota</taxon>
        <taxon>Clostridia</taxon>
        <taxon>Thermoanaerobacterales</taxon>
        <taxon>Thermoanaerobacteraceae</taxon>
        <taxon>Thermoanaerobacterium</taxon>
    </lineage>
</organism>
<accession>I3VY45</accession>
<sequence length="249" mass="27813">MTTNELPEVNVISMIDTVNLQTIQQTMQKISSFQAIVQKTLKPNHDYGIIPGTGTKPTLLKPGAEKILMLFGLTSEFEEIERVQDYENGFFAFTIKCILSKNGLKVTEGVGHANTREKKYAKQDPYSIANTILKMAKKRSLIDATLTVAALSEIFTQDLEDDIEGTPVEQSIAQNRQYTDTSGTITQKQAKRMFALANGDNDLVKNIIGKYGYEHSTDVKKTDYEKICNEIETATQADLPEFLKSEGEE</sequence>
<reference evidence="1 2" key="1">
    <citation type="journal article" date="2014" name="Appl. Environ. Microbiol.">
        <title>Profile of Secreted Hydrolases, Associated Proteins, and SlpA in Thermoanaerobacterium saccharolyticum during the Degradation of Hemicellulose.</title>
        <authorList>
            <person name="Currie D.H."/>
            <person name="Guss A.M."/>
            <person name="Herring C.D."/>
            <person name="Giannone R.J."/>
            <person name="Johnson C.M."/>
            <person name="Lankford P.K."/>
            <person name="Brown S.D."/>
            <person name="Hettich R.L."/>
            <person name="Lynd L.R."/>
        </authorList>
    </citation>
    <scope>NUCLEOTIDE SEQUENCE [LARGE SCALE GENOMIC DNA]</scope>
    <source>
        <strain evidence="2">DSM 8691 / JW/SL-YS485</strain>
    </source>
</reference>
<dbReference type="Proteomes" id="UP000006178">
    <property type="component" value="Chromosome"/>
</dbReference>
<evidence type="ECO:0000313" key="1">
    <source>
        <dbReference type="EMBL" id="AFK87440.1"/>
    </source>
</evidence>
<dbReference type="KEGG" id="tsh:Tsac_2442"/>
<evidence type="ECO:0008006" key="3">
    <source>
        <dbReference type="Google" id="ProtNLM"/>
    </source>
</evidence>
<dbReference type="AlphaFoldDB" id="I3VY45"/>
<dbReference type="BioCyc" id="TSAC1094508:GLMA-2472-MONOMER"/>
<gene>
    <name evidence="1" type="ordered locus">Tsac_2442</name>
</gene>
<dbReference type="PATRIC" id="fig|1094508.3.peg.2477"/>
<dbReference type="STRING" id="1094508.Tsac_2442"/>
<dbReference type="EMBL" id="CP003184">
    <property type="protein sequence ID" value="AFK87440.1"/>
    <property type="molecule type" value="Genomic_DNA"/>
</dbReference>
<dbReference type="RefSeq" id="WP_014759276.1">
    <property type="nucleotide sequence ID" value="NC_017992.1"/>
</dbReference>
<name>I3VY45_THESW</name>
<keyword evidence="2" id="KW-1185">Reference proteome</keyword>
<dbReference type="eggNOG" id="ENOG502Z9J6">
    <property type="taxonomic scope" value="Bacteria"/>
</dbReference>
<proteinExistence type="predicted"/>